<feature type="transmembrane region" description="Helical" evidence="1">
    <location>
        <begin position="133"/>
        <end position="163"/>
    </location>
</feature>
<keyword evidence="1" id="KW-0472">Membrane</keyword>
<feature type="transmembrane region" description="Helical" evidence="1">
    <location>
        <begin position="32"/>
        <end position="49"/>
    </location>
</feature>
<keyword evidence="3" id="KW-1185">Reference proteome</keyword>
<accession>A0ABR2P972</accession>
<protein>
    <recommendedName>
        <fullName evidence="4">Transmembrane protein</fullName>
    </recommendedName>
</protein>
<evidence type="ECO:0008006" key="4">
    <source>
        <dbReference type="Google" id="ProtNLM"/>
    </source>
</evidence>
<keyword evidence="1" id="KW-0812">Transmembrane</keyword>
<evidence type="ECO:0000313" key="3">
    <source>
        <dbReference type="Proteomes" id="UP001396334"/>
    </source>
</evidence>
<dbReference type="Proteomes" id="UP001396334">
    <property type="component" value="Unassembled WGS sequence"/>
</dbReference>
<gene>
    <name evidence="2" type="ORF">V6N11_020140</name>
</gene>
<name>A0ABR2P972_9ROSI</name>
<evidence type="ECO:0000313" key="2">
    <source>
        <dbReference type="EMBL" id="KAK8984827.1"/>
    </source>
</evidence>
<proteinExistence type="predicted"/>
<organism evidence="2 3">
    <name type="scientific">Hibiscus sabdariffa</name>
    <name type="common">roselle</name>
    <dbReference type="NCBI Taxonomy" id="183260"/>
    <lineage>
        <taxon>Eukaryota</taxon>
        <taxon>Viridiplantae</taxon>
        <taxon>Streptophyta</taxon>
        <taxon>Embryophyta</taxon>
        <taxon>Tracheophyta</taxon>
        <taxon>Spermatophyta</taxon>
        <taxon>Magnoliopsida</taxon>
        <taxon>eudicotyledons</taxon>
        <taxon>Gunneridae</taxon>
        <taxon>Pentapetalae</taxon>
        <taxon>rosids</taxon>
        <taxon>malvids</taxon>
        <taxon>Malvales</taxon>
        <taxon>Malvaceae</taxon>
        <taxon>Malvoideae</taxon>
        <taxon>Hibiscus</taxon>
    </lineage>
</organism>
<sequence>MQSLLDNPSWKTVEDGMPVCSLGRPYIKMPRSVMMVFFGSLCFGFPGFSKGSNAFKCRSGEELSFKLGFYSLMLTVNACLALRPNGNALGICCQDSHFDRFSIQVYGSFVQPLKFQKRCICLSIGCRFIRCDVFSVVCFVLALLELVFWVLVILFLLCMFFLFE</sequence>
<evidence type="ECO:0000256" key="1">
    <source>
        <dbReference type="SAM" id="Phobius"/>
    </source>
</evidence>
<dbReference type="EMBL" id="JBBPBN010000075">
    <property type="protein sequence ID" value="KAK8984827.1"/>
    <property type="molecule type" value="Genomic_DNA"/>
</dbReference>
<keyword evidence="1" id="KW-1133">Transmembrane helix</keyword>
<reference evidence="2 3" key="1">
    <citation type="journal article" date="2024" name="G3 (Bethesda)">
        <title>Genome assembly of Hibiscus sabdariffa L. provides insights into metabolisms of medicinal natural products.</title>
        <authorList>
            <person name="Kim T."/>
        </authorList>
    </citation>
    <scope>NUCLEOTIDE SEQUENCE [LARGE SCALE GENOMIC DNA]</scope>
    <source>
        <strain evidence="2">TK-2024</strain>
        <tissue evidence="2">Old leaves</tissue>
    </source>
</reference>
<comment type="caution">
    <text evidence="2">The sequence shown here is derived from an EMBL/GenBank/DDBJ whole genome shotgun (WGS) entry which is preliminary data.</text>
</comment>